<dbReference type="AlphaFoldDB" id="A0A8H7IX20"/>
<protein>
    <submittedName>
        <fullName evidence="2">Uncharacterized protein</fullName>
    </submittedName>
</protein>
<feature type="region of interest" description="Disordered" evidence="1">
    <location>
        <begin position="67"/>
        <end position="93"/>
    </location>
</feature>
<keyword evidence="3" id="KW-1185">Reference proteome</keyword>
<reference evidence="2" key="1">
    <citation type="submission" date="2018-12" db="EMBL/GenBank/DDBJ databases">
        <authorList>
            <person name="Syme R.A."/>
            <person name="Farfan-Caceres L."/>
            <person name="Lichtenzveig J."/>
        </authorList>
    </citation>
    <scope>NUCLEOTIDE SEQUENCE</scope>
    <source>
        <strain evidence="2">Al4</strain>
    </source>
</reference>
<dbReference type="EMBL" id="RZGK01000018">
    <property type="protein sequence ID" value="KAF9692447.1"/>
    <property type="molecule type" value="Genomic_DNA"/>
</dbReference>
<name>A0A8H7IX20_9PLEO</name>
<gene>
    <name evidence="2" type="ORF">EKO04_009609</name>
</gene>
<evidence type="ECO:0000313" key="3">
    <source>
        <dbReference type="Proteomes" id="UP000651452"/>
    </source>
</evidence>
<proteinExistence type="predicted"/>
<sequence>MNAPRHTPPGALSQLPQIQSSNKALLSALESHPAFPAQQQARSGKIYFMHDFAARTDAMLDSILNDAPAPDTPATRASVPQARPSTMTAGQRDELKSDAVGRCMMLHSMITDTTGMTAMMFGEQPGRGVDLGDAVKRASEELVAVMEG</sequence>
<dbReference type="OrthoDB" id="5282002at2759"/>
<comment type="caution">
    <text evidence="2">The sequence shown here is derived from an EMBL/GenBank/DDBJ whole genome shotgun (WGS) entry which is preliminary data.</text>
</comment>
<evidence type="ECO:0000256" key="1">
    <source>
        <dbReference type="SAM" id="MobiDB-lite"/>
    </source>
</evidence>
<evidence type="ECO:0000313" key="2">
    <source>
        <dbReference type="EMBL" id="KAF9692447.1"/>
    </source>
</evidence>
<organism evidence="2 3">
    <name type="scientific">Ascochyta lentis</name>
    <dbReference type="NCBI Taxonomy" id="205686"/>
    <lineage>
        <taxon>Eukaryota</taxon>
        <taxon>Fungi</taxon>
        <taxon>Dikarya</taxon>
        <taxon>Ascomycota</taxon>
        <taxon>Pezizomycotina</taxon>
        <taxon>Dothideomycetes</taxon>
        <taxon>Pleosporomycetidae</taxon>
        <taxon>Pleosporales</taxon>
        <taxon>Pleosporineae</taxon>
        <taxon>Didymellaceae</taxon>
        <taxon>Ascochyta</taxon>
    </lineage>
</organism>
<dbReference type="Proteomes" id="UP000651452">
    <property type="component" value="Unassembled WGS sequence"/>
</dbReference>
<reference evidence="2" key="2">
    <citation type="submission" date="2020-09" db="EMBL/GenBank/DDBJ databases">
        <title>Reference genome assembly for Australian Ascochyta lentis isolate Al4.</title>
        <authorList>
            <person name="Lee R.C."/>
            <person name="Farfan-Caceres L.M."/>
            <person name="Debler J.W."/>
            <person name="Williams A.H."/>
            <person name="Henares B.M."/>
        </authorList>
    </citation>
    <scope>NUCLEOTIDE SEQUENCE</scope>
    <source>
        <strain evidence="2">Al4</strain>
    </source>
</reference>
<accession>A0A8H7IX20</accession>